<dbReference type="PANTHER" id="PTHR30433:SF3">
    <property type="entry name" value="MOTILITY PROTEIN A"/>
    <property type="match status" value="1"/>
</dbReference>
<organism evidence="11 12">
    <name type="scientific">Succinivibrio faecicola</name>
    <dbReference type="NCBI Taxonomy" id="2820300"/>
    <lineage>
        <taxon>Bacteria</taxon>
        <taxon>Pseudomonadati</taxon>
        <taxon>Pseudomonadota</taxon>
        <taxon>Gammaproteobacteria</taxon>
        <taxon>Aeromonadales</taxon>
        <taxon>Succinivibrionaceae</taxon>
        <taxon>Succinivibrio</taxon>
    </lineage>
</organism>
<evidence type="ECO:0000313" key="12">
    <source>
        <dbReference type="Proteomes" id="UP000731465"/>
    </source>
</evidence>
<dbReference type="EMBL" id="JAGFNY010000003">
    <property type="protein sequence ID" value="MBW7569633.1"/>
    <property type="molecule type" value="Genomic_DNA"/>
</dbReference>
<comment type="similarity">
    <text evidence="2">Belongs to the MotA family.</text>
</comment>
<name>A0ABS7DEH5_9GAMM</name>
<protein>
    <submittedName>
        <fullName evidence="11">Flagellar motor protein</fullName>
    </submittedName>
</protein>
<feature type="domain" description="MotA/TolQ/ExbB proton channel" evidence="10">
    <location>
        <begin position="100"/>
        <end position="212"/>
    </location>
</feature>
<feature type="transmembrane region" description="Helical" evidence="9">
    <location>
        <begin position="175"/>
        <end position="198"/>
    </location>
</feature>
<sequence length="249" mass="26593">MNFLGIILAVGCIVAGMLLEGTSPLMMLVLPAFLVVVGASFFACWVQFPLSDMIGGLKCILWLLSPPRIPFDSQVELLVGLSTTARQQGLLALENSIGSASDDYTRDGIQMIVDGVDKDALKSILENAIAVEEAKYEPYAKMLEAMGGYSPTMGIIGAVLGLIHAMSLLDRPDELGPAIAVAFVATIYGLVVANIICLPASNRVKGIIGQMTLYKYMTLEGLVSIAAGENTMMLKRRLAVYTGEKNENA</sequence>
<keyword evidence="7 9" id="KW-1133">Transmembrane helix</keyword>
<dbReference type="NCBIfam" id="NF006583">
    <property type="entry name" value="PRK09109.1"/>
    <property type="match status" value="1"/>
</dbReference>
<keyword evidence="3" id="KW-0813">Transport</keyword>
<comment type="caution">
    <text evidence="11">The sequence shown here is derived from an EMBL/GenBank/DDBJ whole genome shotgun (WGS) entry which is preliminary data.</text>
</comment>
<evidence type="ECO:0000256" key="8">
    <source>
        <dbReference type="ARBA" id="ARBA00023136"/>
    </source>
</evidence>
<accession>A0ABS7DEH5</accession>
<evidence type="ECO:0000256" key="7">
    <source>
        <dbReference type="ARBA" id="ARBA00022989"/>
    </source>
</evidence>
<evidence type="ECO:0000256" key="4">
    <source>
        <dbReference type="ARBA" id="ARBA00022475"/>
    </source>
</evidence>
<evidence type="ECO:0000256" key="5">
    <source>
        <dbReference type="ARBA" id="ARBA00022692"/>
    </source>
</evidence>
<evidence type="ECO:0000259" key="10">
    <source>
        <dbReference type="Pfam" id="PF01618"/>
    </source>
</evidence>
<feature type="transmembrane region" description="Helical" evidence="9">
    <location>
        <begin position="25"/>
        <end position="48"/>
    </location>
</feature>
<keyword evidence="11" id="KW-0966">Cell projection</keyword>
<proteinExistence type="inferred from homology"/>
<keyword evidence="8 9" id="KW-0472">Membrane</keyword>
<keyword evidence="5 9" id="KW-0812">Transmembrane</keyword>
<keyword evidence="12" id="KW-1185">Reference proteome</keyword>
<dbReference type="PROSITE" id="PS01307">
    <property type="entry name" value="MOTA"/>
    <property type="match status" value="1"/>
</dbReference>
<evidence type="ECO:0000313" key="11">
    <source>
        <dbReference type="EMBL" id="MBW7569633.1"/>
    </source>
</evidence>
<comment type="subcellular location">
    <subcellularLocation>
        <location evidence="1">Cell membrane</location>
        <topology evidence="1">Multi-pass membrane protein</topology>
    </subcellularLocation>
</comment>
<reference evidence="11 12" key="1">
    <citation type="submission" date="2021-03" db="EMBL/GenBank/DDBJ databases">
        <title>Succinivibrio sp. nov. isolated from feces of cow.</title>
        <authorList>
            <person name="Choi J.-Y."/>
        </authorList>
    </citation>
    <scope>NUCLEOTIDE SEQUENCE [LARGE SCALE GENOMIC DNA]</scope>
    <source>
        <strain evidence="11 12">AGMB01872</strain>
    </source>
</reference>
<keyword evidence="6" id="KW-0283">Flagellar rotation</keyword>
<evidence type="ECO:0000256" key="1">
    <source>
        <dbReference type="ARBA" id="ARBA00004651"/>
    </source>
</evidence>
<gene>
    <name evidence="11" type="ORF">J5V48_01865</name>
</gene>
<feature type="transmembrane region" description="Helical" evidence="9">
    <location>
        <begin position="149"/>
        <end position="169"/>
    </location>
</feature>
<keyword evidence="11" id="KW-0969">Cilium</keyword>
<dbReference type="RefSeq" id="WP_219936435.1">
    <property type="nucleotide sequence ID" value="NZ_JAGFNY010000003.1"/>
</dbReference>
<dbReference type="Proteomes" id="UP000731465">
    <property type="component" value="Unassembled WGS sequence"/>
</dbReference>
<evidence type="ECO:0000256" key="3">
    <source>
        <dbReference type="ARBA" id="ARBA00022448"/>
    </source>
</evidence>
<dbReference type="Pfam" id="PF01618">
    <property type="entry name" value="MotA_ExbB"/>
    <property type="match status" value="1"/>
</dbReference>
<evidence type="ECO:0000256" key="2">
    <source>
        <dbReference type="ARBA" id="ARBA00008038"/>
    </source>
</evidence>
<keyword evidence="4" id="KW-1003">Cell membrane</keyword>
<keyword evidence="11" id="KW-0282">Flagellum</keyword>
<evidence type="ECO:0000256" key="9">
    <source>
        <dbReference type="SAM" id="Phobius"/>
    </source>
</evidence>
<evidence type="ECO:0000256" key="6">
    <source>
        <dbReference type="ARBA" id="ARBA00022779"/>
    </source>
</evidence>
<dbReference type="PANTHER" id="PTHR30433">
    <property type="entry name" value="CHEMOTAXIS PROTEIN MOTA"/>
    <property type="match status" value="1"/>
</dbReference>
<dbReference type="InterPro" id="IPR000540">
    <property type="entry name" value="Flag_MotA_CS"/>
</dbReference>
<dbReference type="InterPro" id="IPR002898">
    <property type="entry name" value="MotA_ExbB_proton_chnl"/>
</dbReference>
<dbReference type="InterPro" id="IPR047055">
    <property type="entry name" value="MotA-like"/>
</dbReference>